<evidence type="ECO:0000313" key="2">
    <source>
        <dbReference type="EMBL" id="OHA13118.1"/>
    </source>
</evidence>
<feature type="compositionally biased region" description="Basic and acidic residues" evidence="1">
    <location>
        <begin position="73"/>
        <end position="84"/>
    </location>
</feature>
<feature type="region of interest" description="Disordered" evidence="1">
    <location>
        <begin position="73"/>
        <end position="94"/>
    </location>
</feature>
<gene>
    <name evidence="2" type="ORF">A3G49_04635</name>
</gene>
<evidence type="ECO:0000313" key="3">
    <source>
        <dbReference type="Proteomes" id="UP000177171"/>
    </source>
</evidence>
<accession>A0A1G2LNB9</accession>
<feature type="compositionally biased region" description="Acidic residues" evidence="1">
    <location>
        <begin position="85"/>
        <end position="94"/>
    </location>
</feature>
<sequence length="94" mass="10759">MAYVERTDEEIIAAWARWLERHPKPDEICLMPDGLTPRQVVAAIKKLVHPYKSMMVDNLREIARVEDCDPRELIVQQEEPKELDGSNDEGGESG</sequence>
<name>A0A1G2LNB9_9BACT</name>
<protein>
    <submittedName>
        <fullName evidence="2">Uncharacterized protein</fullName>
    </submittedName>
</protein>
<dbReference type="EMBL" id="MHQY01000034">
    <property type="protein sequence ID" value="OHA13118.1"/>
    <property type="molecule type" value="Genomic_DNA"/>
</dbReference>
<reference evidence="2 3" key="1">
    <citation type="journal article" date="2016" name="Nat. Commun.">
        <title>Thousands of microbial genomes shed light on interconnected biogeochemical processes in an aquifer system.</title>
        <authorList>
            <person name="Anantharaman K."/>
            <person name="Brown C.T."/>
            <person name="Hug L.A."/>
            <person name="Sharon I."/>
            <person name="Castelle C.J."/>
            <person name="Probst A.J."/>
            <person name="Thomas B.C."/>
            <person name="Singh A."/>
            <person name="Wilkins M.J."/>
            <person name="Karaoz U."/>
            <person name="Brodie E.L."/>
            <person name="Williams K.H."/>
            <person name="Hubbard S.S."/>
            <person name="Banfield J.F."/>
        </authorList>
    </citation>
    <scope>NUCLEOTIDE SEQUENCE [LARGE SCALE GENOMIC DNA]</scope>
</reference>
<proteinExistence type="predicted"/>
<organism evidence="2 3">
    <name type="scientific">Candidatus Sungbacteria bacterium RIFCSPLOWO2_12_FULL_41_11</name>
    <dbReference type="NCBI Taxonomy" id="1802286"/>
    <lineage>
        <taxon>Bacteria</taxon>
        <taxon>Candidatus Sungiibacteriota</taxon>
    </lineage>
</organism>
<dbReference type="AlphaFoldDB" id="A0A1G2LNB9"/>
<dbReference type="Proteomes" id="UP000177171">
    <property type="component" value="Unassembled WGS sequence"/>
</dbReference>
<evidence type="ECO:0000256" key="1">
    <source>
        <dbReference type="SAM" id="MobiDB-lite"/>
    </source>
</evidence>
<comment type="caution">
    <text evidence="2">The sequence shown here is derived from an EMBL/GenBank/DDBJ whole genome shotgun (WGS) entry which is preliminary data.</text>
</comment>